<evidence type="ECO:0000256" key="1">
    <source>
        <dbReference type="ARBA" id="ARBA00009481"/>
    </source>
</evidence>
<dbReference type="Gene3D" id="3.40.50.2000">
    <property type="entry name" value="Glycogen Phosphorylase B"/>
    <property type="match status" value="1"/>
</dbReference>
<comment type="similarity">
    <text evidence="1">Belongs to the glycosyltransferase group 1 family. Glycosyltransferase 4 subfamily.</text>
</comment>
<protein>
    <recommendedName>
        <fullName evidence="5">tRNA-queuosine alpha-mannosyltransferase</fullName>
        <ecNumber evidence="4">2.4.1.110</ecNumber>
    </recommendedName>
</protein>
<keyword evidence="3" id="KW-0808">Transferase</keyword>
<feature type="domain" description="tRNA-queuosine alpha-mannosyltransferase N-terminal" evidence="8">
    <location>
        <begin position="6"/>
        <end position="177"/>
    </location>
</feature>
<evidence type="ECO:0000313" key="10">
    <source>
        <dbReference type="Proteomes" id="UP000722750"/>
    </source>
</evidence>
<evidence type="ECO:0000256" key="2">
    <source>
        <dbReference type="ARBA" id="ARBA00022676"/>
    </source>
</evidence>
<feature type="domain" description="Glycosyl transferase family 1" evidence="7">
    <location>
        <begin position="189"/>
        <end position="332"/>
    </location>
</feature>
<dbReference type="PANTHER" id="PTHR13615">
    <property type="entry name" value="GLYCOSYLTRANSFERASE-LIKE 1"/>
    <property type="match status" value="1"/>
</dbReference>
<dbReference type="Proteomes" id="UP000722750">
    <property type="component" value="Unassembled WGS sequence"/>
</dbReference>
<evidence type="ECO:0000256" key="5">
    <source>
        <dbReference type="ARBA" id="ARBA00044539"/>
    </source>
</evidence>
<name>A0A941VZU3_9BACT</name>
<dbReference type="EC" id="2.4.1.110" evidence="4"/>
<dbReference type="GO" id="GO:0016438">
    <property type="term" value="F:tRNA-queuosine(34) beta-mannosyltransferase activity"/>
    <property type="evidence" value="ECO:0007669"/>
    <property type="project" value="UniProtKB-EC"/>
</dbReference>
<evidence type="ECO:0000259" key="8">
    <source>
        <dbReference type="Pfam" id="PF12038"/>
    </source>
</evidence>
<gene>
    <name evidence="9" type="ORF">MAG551_00098</name>
</gene>
<dbReference type="PANTHER" id="PTHR13615:SF3">
    <property type="entry name" value="GLYCOSYLTRANSFERASE-LIKE DOMAIN-CONTAINING PROTEIN 1"/>
    <property type="match status" value="1"/>
</dbReference>
<dbReference type="InterPro" id="IPR022701">
    <property type="entry name" value="QTMAN_N"/>
</dbReference>
<dbReference type="InterPro" id="IPR051862">
    <property type="entry name" value="GT-like_domain_containing_1"/>
</dbReference>
<organism evidence="9 10">
    <name type="scientific">Candidatus Scalindua arabica</name>
    <dbReference type="NCBI Taxonomy" id="1127984"/>
    <lineage>
        <taxon>Bacteria</taxon>
        <taxon>Pseudomonadati</taxon>
        <taxon>Planctomycetota</taxon>
        <taxon>Candidatus Brocadiia</taxon>
        <taxon>Candidatus Brocadiales</taxon>
        <taxon>Candidatus Scalinduaceae</taxon>
        <taxon>Candidatus Scalindua</taxon>
    </lineage>
</organism>
<comment type="caution">
    <text evidence="9">The sequence shown here is derived from an EMBL/GenBank/DDBJ whole genome shotgun (WGS) entry which is preliminary data.</text>
</comment>
<dbReference type="Pfam" id="PF12038">
    <property type="entry name" value="QTMAN_N"/>
    <property type="match status" value="1"/>
</dbReference>
<dbReference type="Pfam" id="PF00534">
    <property type="entry name" value="Glycos_transf_1"/>
    <property type="match status" value="1"/>
</dbReference>
<reference evidence="9" key="1">
    <citation type="journal article" date="2021" name="ISME J.">
        <title>Fine-scale metabolic discontinuity in a stratified prokaryote microbiome of a Red Sea deep halocline.</title>
        <authorList>
            <person name="Michoud G."/>
            <person name="Ngugi D.K."/>
            <person name="Barozzi A."/>
            <person name="Merlino G."/>
            <person name="Calleja M.L."/>
            <person name="Delgado-Huertas A."/>
            <person name="Moran X.A.G."/>
            <person name="Daffonchio D."/>
        </authorList>
    </citation>
    <scope>NUCLEOTIDE SEQUENCE</scope>
    <source>
        <strain evidence="9">SuakinDeep_MAG55_1</strain>
    </source>
</reference>
<evidence type="ECO:0000256" key="3">
    <source>
        <dbReference type="ARBA" id="ARBA00022679"/>
    </source>
</evidence>
<dbReference type="EMBL" id="JAANXD010000004">
    <property type="protein sequence ID" value="MBS1257063.1"/>
    <property type="molecule type" value="Genomic_DNA"/>
</dbReference>
<dbReference type="InterPro" id="IPR001296">
    <property type="entry name" value="Glyco_trans_1"/>
</dbReference>
<evidence type="ECO:0000256" key="4">
    <source>
        <dbReference type="ARBA" id="ARBA00044517"/>
    </source>
</evidence>
<accession>A0A941VZU3</accession>
<proteinExistence type="inferred from homology"/>
<dbReference type="SUPFAM" id="SSF53756">
    <property type="entry name" value="UDP-Glycosyltransferase/glycogen phosphorylase"/>
    <property type="match status" value="1"/>
</dbReference>
<evidence type="ECO:0000256" key="6">
    <source>
        <dbReference type="ARBA" id="ARBA00048439"/>
    </source>
</evidence>
<keyword evidence="2" id="KW-0328">Glycosyltransferase</keyword>
<sequence>MNESLKILALEPYHGGSHKAFLEGWMQSSCHEWTLISLPPWKWKWRMRHSAITLAGQTVEKMKAGEEWDIIFCSDMLNLAEYLGLVPQSIQKLPSVVYFHENQLTYPVAHPQEFDFHFVLTNLITALAATEVWFNSSYHRDIFLDELEGFLKRMPDYQPFESIEEIRNKSLVRHPGIHQFQKRGERTPGPMRIVWAARWEHDKNPELFFESLRILKTKKIEFRISVIGEQFRQIPDVFDSARQEFSDNIDRWGYQKDRNDYESALLGADVFVSTADHEFFGFSVLEAAAAGAFPLVPEKLAYPETLELDGGNEDFYYEGGAEELAERLILLSEKIGSSSLWDGEPDRAIRVVEKFFWNTKAPLLDEELKRLTHAKSAKGKGKKK</sequence>
<evidence type="ECO:0000313" key="9">
    <source>
        <dbReference type="EMBL" id="MBS1257063.1"/>
    </source>
</evidence>
<dbReference type="AlphaFoldDB" id="A0A941VZU3"/>
<evidence type="ECO:0000259" key="7">
    <source>
        <dbReference type="Pfam" id="PF00534"/>
    </source>
</evidence>
<comment type="catalytic activity">
    <reaction evidence="6">
        <text>queuosine(34) in tRNA(Asp) + GDP-alpha-D-mannose = O-4''-alpha-D-mannosylqueuosine(34) in tRNA(Asp) + GDP + H(+)</text>
        <dbReference type="Rhea" id="RHEA:12885"/>
        <dbReference type="Rhea" id="RHEA-COMP:18572"/>
        <dbReference type="Rhea" id="RHEA-COMP:18581"/>
        <dbReference type="ChEBI" id="CHEBI:15378"/>
        <dbReference type="ChEBI" id="CHEBI:57527"/>
        <dbReference type="ChEBI" id="CHEBI:58189"/>
        <dbReference type="ChEBI" id="CHEBI:194431"/>
        <dbReference type="ChEBI" id="CHEBI:194442"/>
        <dbReference type="EC" id="2.4.1.110"/>
    </reaction>
    <physiologicalReaction direction="left-to-right" evidence="6">
        <dbReference type="Rhea" id="RHEA:12886"/>
    </physiologicalReaction>
</comment>